<keyword evidence="1 4" id="KW-0808">Transferase</keyword>
<dbReference type="InterPro" id="IPR016181">
    <property type="entry name" value="Acyl_CoA_acyltransferase"/>
</dbReference>
<dbReference type="PANTHER" id="PTHR43072">
    <property type="entry name" value="N-ACETYLTRANSFERASE"/>
    <property type="match status" value="1"/>
</dbReference>
<protein>
    <submittedName>
        <fullName evidence="4">GNAT family N-acetyltransferase</fullName>
        <ecNumber evidence="4">2.3.1.-</ecNumber>
    </submittedName>
</protein>
<dbReference type="PROSITE" id="PS51186">
    <property type="entry name" value="GNAT"/>
    <property type="match status" value="1"/>
</dbReference>
<dbReference type="RefSeq" id="WP_261758087.1">
    <property type="nucleotide sequence ID" value="NZ_CP104562.2"/>
</dbReference>
<feature type="domain" description="N-acetyltransferase" evidence="3">
    <location>
        <begin position="19"/>
        <end position="203"/>
    </location>
</feature>
<gene>
    <name evidence="4" type="ORF">N4261_25690</name>
</gene>
<dbReference type="SUPFAM" id="SSF55729">
    <property type="entry name" value="Acyl-CoA N-acyltransferases (Nat)"/>
    <property type="match status" value="1"/>
</dbReference>
<dbReference type="Gene3D" id="3.40.630.30">
    <property type="match status" value="1"/>
</dbReference>
<name>A0ABY6AYP5_9BURK</name>
<evidence type="ECO:0000313" key="4">
    <source>
        <dbReference type="EMBL" id="UXH78301.1"/>
    </source>
</evidence>
<dbReference type="EC" id="2.3.1.-" evidence="4"/>
<organism evidence="4 5">
    <name type="scientific">Roseateles amylovorans</name>
    <dbReference type="NCBI Taxonomy" id="2978473"/>
    <lineage>
        <taxon>Bacteria</taxon>
        <taxon>Pseudomonadati</taxon>
        <taxon>Pseudomonadota</taxon>
        <taxon>Betaproteobacteria</taxon>
        <taxon>Burkholderiales</taxon>
        <taxon>Sphaerotilaceae</taxon>
        <taxon>Roseateles</taxon>
    </lineage>
</organism>
<evidence type="ECO:0000313" key="5">
    <source>
        <dbReference type="Proteomes" id="UP001064933"/>
    </source>
</evidence>
<accession>A0ABY6AYP5</accession>
<keyword evidence="2 4" id="KW-0012">Acyltransferase</keyword>
<dbReference type="Pfam" id="PF00583">
    <property type="entry name" value="Acetyltransf_1"/>
    <property type="match status" value="1"/>
</dbReference>
<evidence type="ECO:0000256" key="1">
    <source>
        <dbReference type="ARBA" id="ARBA00022679"/>
    </source>
</evidence>
<dbReference type="PANTHER" id="PTHR43072:SF23">
    <property type="entry name" value="UPF0039 PROTEIN C11D3.02C"/>
    <property type="match status" value="1"/>
</dbReference>
<keyword evidence="5" id="KW-1185">Reference proteome</keyword>
<dbReference type="CDD" id="cd04301">
    <property type="entry name" value="NAT_SF"/>
    <property type="match status" value="1"/>
</dbReference>
<proteinExistence type="predicted"/>
<dbReference type="Proteomes" id="UP001064933">
    <property type="component" value="Chromosome"/>
</dbReference>
<dbReference type="InterPro" id="IPR000182">
    <property type="entry name" value="GNAT_dom"/>
</dbReference>
<sequence>MSLALTAPEKQEHQPLAQLRLRHATLADAQAIAAIYNASLRTPPYQADGTTEADGARWLAEQMAQVRQLDAPPIAHYLGPMSLPMAANLIAVHLRAKRHMLVAELDGDVVGWMGSLGLHERPGLSTLFEIAYYVAPRVRGRGIGTRLVDHLIQNASEWGVDRLLAMVWSDNAASLSVLRRAGFDAWGALPGAITAFGKRRDMLLLGRVLPNVTG</sequence>
<evidence type="ECO:0000259" key="3">
    <source>
        <dbReference type="PROSITE" id="PS51186"/>
    </source>
</evidence>
<evidence type="ECO:0000256" key="2">
    <source>
        <dbReference type="ARBA" id="ARBA00023315"/>
    </source>
</evidence>
<dbReference type="GO" id="GO:0016746">
    <property type="term" value="F:acyltransferase activity"/>
    <property type="evidence" value="ECO:0007669"/>
    <property type="project" value="UniProtKB-KW"/>
</dbReference>
<dbReference type="EMBL" id="CP104562">
    <property type="protein sequence ID" value="UXH78301.1"/>
    <property type="molecule type" value="Genomic_DNA"/>
</dbReference>
<reference evidence="4" key="1">
    <citation type="submission" date="2022-10" db="EMBL/GenBank/DDBJ databases">
        <title>Characterization and whole genome sequencing of a new Roseateles species, isolated from fresh water.</title>
        <authorList>
            <person name="Guliayeva D.Y."/>
            <person name="Akhremchuk A.E."/>
            <person name="Sikolenko M.A."/>
            <person name="Valentovich L.N."/>
            <person name="Sidarenka A.V."/>
        </authorList>
    </citation>
    <scope>NUCLEOTIDE SEQUENCE</scope>
    <source>
        <strain evidence="4">BIM B-1768</strain>
    </source>
</reference>